<evidence type="ECO:0000256" key="1">
    <source>
        <dbReference type="SAM" id="MobiDB-lite"/>
    </source>
</evidence>
<comment type="caution">
    <text evidence="2">The sequence shown here is derived from an EMBL/GenBank/DDBJ whole genome shotgun (WGS) entry which is preliminary data.</text>
</comment>
<proteinExistence type="predicted"/>
<name>A0A426X5F1_ENSVE</name>
<dbReference type="AlphaFoldDB" id="A0A426X5F1"/>
<reference evidence="2 3" key="1">
    <citation type="journal article" date="2014" name="Agronomy (Basel)">
        <title>A Draft Genome Sequence for Ensete ventricosum, the Drought-Tolerant Tree Against Hunger.</title>
        <authorList>
            <person name="Harrison J."/>
            <person name="Moore K.A."/>
            <person name="Paszkiewicz K."/>
            <person name="Jones T."/>
            <person name="Grant M."/>
            <person name="Ambacheew D."/>
            <person name="Muzemil S."/>
            <person name="Studholme D.J."/>
        </authorList>
    </citation>
    <scope>NUCLEOTIDE SEQUENCE [LARGE SCALE GENOMIC DNA]</scope>
</reference>
<dbReference type="EMBL" id="AMZH03026252">
    <property type="protein sequence ID" value="RRT34703.1"/>
    <property type="molecule type" value="Genomic_DNA"/>
</dbReference>
<dbReference type="Proteomes" id="UP000287651">
    <property type="component" value="Unassembled WGS sequence"/>
</dbReference>
<accession>A0A426X5F1</accession>
<feature type="compositionally biased region" description="Low complexity" evidence="1">
    <location>
        <begin position="89"/>
        <end position="101"/>
    </location>
</feature>
<organism evidence="2 3">
    <name type="scientific">Ensete ventricosum</name>
    <name type="common">Abyssinian banana</name>
    <name type="synonym">Musa ensete</name>
    <dbReference type="NCBI Taxonomy" id="4639"/>
    <lineage>
        <taxon>Eukaryota</taxon>
        <taxon>Viridiplantae</taxon>
        <taxon>Streptophyta</taxon>
        <taxon>Embryophyta</taxon>
        <taxon>Tracheophyta</taxon>
        <taxon>Spermatophyta</taxon>
        <taxon>Magnoliopsida</taxon>
        <taxon>Liliopsida</taxon>
        <taxon>Zingiberales</taxon>
        <taxon>Musaceae</taxon>
        <taxon>Ensete</taxon>
    </lineage>
</organism>
<protein>
    <submittedName>
        <fullName evidence="2">Uncharacterized protein</fullName>
    </submittedName>
</protein>
<feature type="region of interest" description="Disordered" evidence="1">
    <location>
        <begin position="22"/>
        <end position="101"/>
    </location>
</feature>
<gene>
    <name evidence="2" type="ORF">B296_00045964</name>
</gene>
<feature type="compositionally biased region" description="Polar residues" evidence="1">
    <location>
        <begin position="44"/>
        <end position="53"/>
    </location>
</feature>
<evidence type="ECO:0000313" key="3">
    <source>
        <dbReference type="Proteomes" id="UP000287651"/>
    </source>
</evidence>
<evidence type="ECO:0000313" key="2">
    <source>
        <dbReference type="EMBL" id="RRT34703.1"/>
    </source>
</evidence>
<sequence length="101" mass="10341">MHSLRFPNSGIRVKGRLAAAKAAEATASKRRLPVARPQGVAASDQPTRASQQRPTHKGLSPAASPVANKGDAPPVRVSAHWQGDCRPQGAVAASAGAVTTT</sequence>